<feature type="transmembrane region" description="Helical" evidence="1">
    <location>
        <begin position="76"/>
        <end position="97"/>
    </location>
</feature>
<keyword evidence="1" id="KW-0472">Membrane</keyword>
<dbReference type="Proteomes" id="UP000199236">
    <property type="component" value="Unassembled WGS sequence"/>
</dbReference>
<evidence type="ECO:0000313" key="2">
    <source>
        <dbReference type="EMBL" id="SFO62041.1"/>
    </source>
</evidence>
<evidence type="ECO:0000313" key="3">
    <source>
        <dbReference type="Proteomes" id="UP000199236"/>
    </source>
</evidence>
<keyword evidence="3" id="KW-1185">Reference proteome</keyword>
<dbReference type="STRING" id="655353.SAMN04488056_10999"/>
<dbReference type="OrthoDB" id="9811032at2"/>
<dbReference type="RefSeq" id="WP_090073995.1">
    <property type="nucleotide sequence ID" value="NZ_FOVR01000009.1"/>
</dbReference>
<name>A0A1I5IPD9_9HYPH</name>
<protein>
    <submittedName>
        <fullName evidence="2">Uncharacterized protein</fullName>
    </submittedName>
</protein>
<keyword evidence="1" id="KW-0812">Transmembrane</keyword>
<sequence length="139" mass="15075">MLFNIPLLIAPLAVYNFFAFGLLGASVGDPWSVPIVTIEMISSARWTLTLGDVMIVAALVLLFVEILKATRTGVSSIVDHILSTLLFIIYLVEFLLVRETATSVFFILMIISLVDVIAGYSVTISGARRDMSFGPGPHA</sequence>
<feature type="transmembrane region" description="Helical" evidence="1">
    <location>
        <begin position="7"/>
        <end position="26"/>
    </location>
</feature>
<proteinExistence type="predicted"/>
<reference evidence="2 3" key="1">
    <citation type="submission" date="2016-10" db="EMBL/GenBank/DDBJ databases">
        <authorList>
            <person name="de Groot N.N."/>
        </authorList>
    </citation>
    <scope>NUCLEOTIDE SEQUENCE [LARGE SCALE GENOMIC DNA]</scope>
    <source>
        <strain evidence="2 3">CGMCC 1.9157</strain>
    </source>
</reference>
<dbReference type="AlphaFoldDB" id="A0A1I5IPD9"/>
<feature type="transmembrane region" description="Helical" evidence="1">
    <location>
        <begin position="103"/>
        <end position="122"/>
    </location>
</feature>
<evidence type="ECO:0000256" key="1">
    <source>
        <dbReference type="SAM" id="Phobius"/>
    </source>
</evidence>
<organism evidence="2 3">
    <name type="scientific">Cohaesibacter marisflavi</name>
    <dbReference type="NCBI Taxonomy" id="655353"/>
    <lineage>
        <taxon>Bacteria</taxon>
        <taxon>Pseudomonadati</taxon>
        <taxon>Pseudomonadota</taxon>
        <taxon>Alphaproteobacteria</taxon>
        <taxon>Hyphomicrobiales</taxon>
        <taxon>Cohaesibacteraceae</taxon>
    </lineage>
</organism>
<dbReference type="EMBL" id="FOVR01000009">
    <property type="protein sequence ID" value="SFO62041.1"/>
    <property type="molecule type" value="Genomic_DNA"/>
</dbReference>
<keyword evidence="1" id="KW-1133">Transmembrane helix</keyword>
<feature type="transmembrane region" description="Helical" evidence="1">
    <location>
        <begin position="46"/>
        <end position="64"/>
    </location>
</feature>
<gene>
    <name evidence="2" type="ORF">SAMN04488056_10999</name>
</gene>
<accession>A0A1I5IPD9</accession>